<reference evidence="2 3" key="1">
    <citation type="journal article" date="2012" name="J. Bacteriol.">
        <title>Twenty-one genome sequences from Pseudomonas species and 19 genome sequences from diverse bacteria isolated from the rhizosphere and endosphere of Populus deltoides.</title>
        <authorList>
            <person name="Brown S.D."/>
            <person name="Utturkar S.M."/>
            <person name="Klingeman D.M."/>
            <person name="Johnson C.M."/>
            <person name="Martin S.L."/>
            <person name="Land M.L."/>
            <person name="Lu T.Y."/>
            <person name="Schadt C.W."/>
            <person name="Doktycz M.J."/>
            <person name="Pelletier D.A."/>
        </authorList>
    </citation>
    <scope>NUCLEOTIDE SEQUENCE [LARGE SCALE GENOMIC DNA]</scope>
    <source>
        <strain evidence="2 3">CF314</strain>
    </source>
</reference>
<keyword evidence="3" id="KW-1185">Reference proteome</keyword>
<dbReference type="PATRIC" id="fig|1144316.3.peg.2381"/>
<dbReference type="InterPro" id="IPR001387">
    <property type="entry name" value="Cro/C1-type_HTH"/>
</dbReference>
<sequence>MKKHLGTIIFNLVKEKQMDPKDFASQLAISEADLERIYQNSSLDLDTLAKIYDLLGSSLLLHYFDEDQLKNVFINHFSEKDRKRGTLAHKQEEKDEQLTQLKALAESLKKIISLYETKELMEKLSQKE</sequence>
<evidence type="ECO:0000313" key="3">
    <source>
        <dbReference type="Proteomes" id="UP000007509"/>
    </source>
</evidence>
<dbReference type="Proteomes" id="UP000007509">
    <property type="component" value="Unassembled WGS sequence"/>
</dbReference>
<gene>
    <name evidence="2" type="ORF">PMI13_02362</name>
</gene>
<accession>J3CGV3</accession>
<evidence type="ECO:0000259" key="1">
    <source>
        <dbReference type="Pfam" id="PF13443"/>
    </source>
</evidence>
<feature type="domain" description="HTH cro/C1-type" evidence="1">
    <location>
        <begin position="11"/>
        <end position="56"/>
    </location>
</feature>
<protein>
    <recommendedName>
        <fullName evidence="1">HTH cro/C1-type domain-containing protein</fullName>
    </recommendedName>
</protein>
<comment type="caution">
    <text evidence="2">The sequence shown here is derived from an EMBL/GenBank/DDBJ whole genome shotgun (WGS) entry which is preliminary data.</text>
</comment>
<dbReference type="EMBL" id="AKJY01000041">
    <property type="protein sequence ID" value="EJL71414.1"/>
    <property type="molecule type" value="Genomic_DNA"/>
</dbReference>
<organism evidence="2 3">
    <name type="scientific">Chryseobacterium populi</name>
    <dbReference type="NCBI Taxonomy" id="1144316"/>
    <lineage>
        <taxon>Bacteria</taxon>
        <taxon>Pseudomonadati</taxon>
        <taxon>Bacteroidota</taxon>
        <taxon>Flavobacteriia</taxon>
        <taxon>Flavobacteriales</taxon>
        <taxon>Weeksellaceae</taxon>
        <taxon>Chryseobacterium group</taxon>
        <taxon>Chryseobacterium</taxon>
    </lineage>
</organism>
<dbReference type="Pfam" id="PF13443">
    <property type="entry name" value="HTH_26"/>
    <property type="match status" value="1"/>
</dbReference>
<dbReference type="RefSeq" id="WP_007843816.1">
    <property type="nucleotide sequence ID" value="NZ_AKJY01000041.1"/>
</dbReference>
<evidence type="ECO:0000313" key="2">
    <source>
        <dbReference type="EMBL" id="EJL71414.1"/>
    </source>
</evidence>
<dbReference type="AlphaFoldDB" id="J3CGV3"/>
<dbReference type="SUPFAM" id="SSF47413">
    <property type="entry name" value="lambda repressor-like DNA-binding domains"/>
    <property type="match status" value="1"/>
</dbReference>
<name>J3CGV3_9FLAO</name>
<proteinExistence type="predicted"/>
<dbReference type="InterPro" id="IPR010982">
    <property type="entry name" value="Lambda_DNA-bd_dom_sf"/>
</dbReference>
<dbReference type="GO" id="GO:0003677">
    <property type="term" value="F:DNA binding"/>
    <property type="evidence" value="ECO:0007669"/>
    <property type="project" value="InterPro"/>
</dbReference>